<dbReference type="InterPro" id="IPR028098">
    <property type="entry name" value="Glyco_trans_4-like_N"/>
</dbReference>
<dbReference type="InterPro" id="IPR001296">
    <property type="entry name" value="Glyco_trans_1"/>
</dbReference>
<comment type="caution">
    <text evidence="3">The sequence shown here is derived from an EMBL/GenBank/DDBJ whole genome shotgun (WGS) entry which is preliminary data.</text>
</comment>
<dbReference type="Pfam" id="PF13439">
    <property type="entry name" value="Glyco_transf_4"/>
    <property type="match status" value="1"/>
</dbReference>
<evidence type="ECO:0000259" key="2">
    <source>
        <dbReference type="Pfam" id="PF13439"/>
    </source>
</evidence>
<proteinExistence type="predicted"/>
<dbReference type="Pfam" id="PF00534">
    <property type="entry name" value="Glycos_transf_1"/>
    <property type="match status" value="1"/>
</dbReference>
<dbReference type="InterPro" id="IPR050194">
    <property type="entry name" value="Glycosyltransferase_grp1"/>
</dbReference>
<dbReference type="PANTHER" id="PTHR45947:SF3">
    <property type="entry name" value="SULFOQUINOVOSYL TRANSFERASE SQD2"/>
    <property type="match status" value="1"/>
</dbReference>
<keyword evidence="4" id="KW-1185">Reference proteome</keyword>
<feature type="domain" description="Glycosyl transferase family 1" evidence="1">
    <location>
        <begin position="185"/>
        <end position="347"/>
    </location>
</feature>
<dbReference type="Gene3D" id="3.40.50.2000">
    <property type="entry name" value="Glycogen Phosphorylase B"/>
    <property type="match status" value="2"/>
</dbReference>
<evidence type="ECO:0000313" key="4">
    <source>
        <dbReference type="Proteomes" id="UP000306416"/>
    </source>
</evidence>
<gene>
    <name evidence="3" type="ORF">E4633_19860</name>
</gene>
<dbReference type="Proteomes" id="UP000306416">
    <property type="component" value="Unassembled WGS sequence"/>
</dbReference>
<evidence type="ECO:0000313" key="3">
    <source>
        <dbReference type="EMBL" id="TGU70061.1"/>
    </source>
</evidence>
<feature type="domain" description="Glycosyltransferase subfamily 4-like N-terminal" evidence="2">
    <location>
        <begin position="21"/>
        <end position="173"/>
    </location>
</feature>
<dbReference type="EMBL" id="SRSC01000006">
    <property type="protein sequence ID" value="TGU70061.1"/>
    <property type="molecule type" value="Genomic_DNA"/>
</dbReference>
<name>A0A4S1C9V4_9BACT</name>
<dbReference type="SUPFAM" id="SSF53756">
    <property type="entry name" value="UDP-Glycosyltransferase/glycogen phosphorylase"/>
    <property type="match status" value="1"/>
</dbReference>
<dbReference type="AlphaFoldDB" id="A0A4S1C9V4"/>
<sequence length="377" mass="41330">MQEKQSRTFNILHTEWSPDGWGGQERRVIQECLRVREMGHNVVIACQPGSAVLENAKHVGIPVEEVPMRRVLDPAAVWKIYRAIKKHRINVVSTHSSKDSWSGGLAAKLAGVELLIRTRHMANPISQSPFNFVYRMPDGIVTTGEAVREAMIKDNGMAPERIVSIATGVSLERFDPSRPVNPGLREELGIPEDAPVITMIAMLRKGKRYDVMVAAAQLLKDEFPQARYLFVGDGAGRATIEGLVREAGLEHQVTLTGYRSDIPELLAISDVAVLTSELEGVPQGITQSMAMGLPVVAAPVGGLAELVLDGKTGFRAQSGDPASYATAIAKLLRDEALRGRLGTAARNHVLQGYTEEMMAIRTLEFYHRILDARKKGR</sequence>
<dbReference type="GO" id="GO:0016758">
    <property type="term" value="F:hexosyltransferase activity"/>
    <property type="evidence" value="ECO:0007669"/>
    <property type="project" value="TreeGrafter"/>
</dbReference>
<accession>A0A4S1C9V4</accession>
<dbReference type="RefSeq" id="WP_135873011.1">
    <property type="nucleotide sequence ID" value="NZ_SRSC01000006.1"/>
</dbReference>
<dbReference type="PANTHER" id="PTHR45947">
    <property type="entry name" value="SULFOQUINOVOSYL TRANSFERASE SQD2"/>
    <property type="match status" value="1"/>
</dbReference>
<reference evidence="3 4" key="1">
    <citation type="submission" date="2019-04" db="EMBL/GenBank/DDBJ databases">
        <title>Geobacter oryzae sp. nov., ferric-reducing bacteria isolated from paddy soil.</title>
        <authorList>
            <person name="Xu Z."/>
            <person name="Masuda Y."/>
            <person name="Itoh H."/>
            <person name="Senoo K."/>
        </authorList>
    </citation>
    <scope>NUCLEOTIDE SEQUENCE [LARGE SCALE GENOMIC DNA]</scope>
    <source>
        <strain evidence="3 4">Red111</strain>
    </source>
</reference>
<keyword evidence="3" id="KW-0808">Transferase</keyword>
<organism evidence="3 4">
    <name type="scientific">Geomonas terrae</name>
    <dbReference type="NCBI Taxonomy" id="2562681"/>
    <lineage>
        <taxon>Bacteria</taxon>
        <taxon>Pseudomonadati</taxon>
        <taxon>Thermodesulfobacteriota</taxon>
        <taxon>Desulfuromonadia</taxon>
        <taxon>Geobacterales</taxon>
        <taxon>Geobacteraceae</taxon>
        <taxon>Geomonas</taxon>
    </lineage>
</organism>
<protein>
    <submittedName>
        <fullName evidence="3">Glycosyltransferase family 1 protein</fullName>
    </submittedName>
</protein>
<evidence type="ECO:0000259" key="1">
    <source>
        <dbReference type="Pfam" id="PF00534"/>
    </source>
</evidence>